<dbReference type="Gene3D" id="2.30.280.10">
    <property type="entry name" value="SRA-YDG"/>
    <property type="match status" value="1"/>
</dbReference>
<keyword evidence="3" id="KW-1185">Reference proteome</keyword>
<comment type="caution">
    <text evidence="2">The sequence shown here is derived from an EMBL/GenBank/DDBJ whole genome shotgun (WGS) entry which is preliminary data.</text>
</comment>
<gene>
    <name evidence="2" type="ORF">JX265_009681</name>
</gene>
<dbReference type="EMBL" id="JAFIMR010000030">
    <property type="protein sequence ID" value="KAI1861062.1"/>
    <property type="molecule type" value="Genomic_DNA"/>
</dbReference>
<evidence type="ECO:0008006" key="4">
    <source>
        <dbReference type="Google" id="ProtNLM"/>
    </source>
</evidence>
<feature type="region of interest" description="Disordered" evidence="1">
    <location>
        <begin position="8"/>
        <end position="38"/>
    </location>
</feature>
<proteinExistence type="predicted"/>
<reference evidence="2" key="1">
    <citation type="submission" date="2021-03" db="EMBL/GenBank/DDBJ databases">
        <title>Revisited historic fungal species revealed as producer of novel bioactive compounds through whole genome sequencing and comparative genomics.</title>
        <authorList>
            <person name="Vignolle G.A."/>
            <person name="Hochenegger N."/>
            <person name="Mach R.L."/>
            <person name="Mach-Aigner A.R."/>
            <person name="Javad Rahimi M."/>
            <person name="Salim K.A."/>
            <person name="Chan C.M."/>
            <person name="Lim L.B.L."/>
            <person name="Cai F."/>
            <person name="Druzhinina I.S."/>
            <person name="U'Ren J.M."/>
            <person name="Derntl C."/>
        </authorList>
    </citation>
    <scope>NUCLEOTIDE SEQUENCE</scope>
    <source>
        <strain evidence="2">TUCIM 5799</strain>
    </source>
</reference>
<feature type="region of interest" description="Disordered" evidence="1">
    <location>
        <begin position="65"/>
        <end position="91"/>
    </location>
</feature>
<dbReference type="InterPro" id="IPR036987">
    <property type="entry name" value="SRA-YDG_sf"/>
</dbReference>
<feature type="compositionally biased region" description="Polar residues" evidence="1">
    <location>
        <begin position="73"/>
        <end position="84"/>
    </location>
</feature>
<organism evidence="2 3">
    <name type="scientific">Neoarthrinium moseri</name>
    <dbReference type="NCBI Taxonomy" id="1658444"/>
    <lineage>
        <taxon>Eukaryota</taxon>
        <taxon>Fungi</taxon>
        <taxon>Dikarya</taxon>
        <taxon>Ascomycota</taxon>
        <taxon>Pezizomycotina</taxon>
        <taxon>Sordariomycetes</taxon>
        <taxon>Xylariomycetidae</taxon>
        <taxon>Amphisphaeriales</taxon>
        <taxon>Apiosporaceae</taxon>
        <taxon>Neoarthrinium</taxon>
    </lineage>
</organism>
<evidence type="ECO:0000313" key="2">
    <source>
        <dbReference type="EMBL" id="KAI1861062.1"/>
    </source>
</evidence>
<accession>A0A9Q0AJ08</accession>
<dbReference type="SUPFAM" id="SSF88697">
    <property type="entry name" value="PUA domain-like"/>
    <property type="match status" value="1"/>
</dbReference>
<dbReference type="AlphaFoldDB" id="A0A9Q0AJ08"/>
<evidence type="ECO:0000313" key="3">
    <source>
        <dbReference type="Proteomes" id="UP000829685"/>
    </source>
</evidence>
<dbReference type="InterPro" id="IPR015947">
    <property type="entry name" value="PUA-like_sf"/>
</dbReference>
<evidence type="ECO:0000256" key="1">
    <source>
        <dbReference type="SAM" id="MobiDB-lite"/>
    </source>
</evidence>
<dbReference type="Proteomes" id="UP000829685">
    <property type="component" value="Unassembled WGS sequence"/>
</dbReference>
<protein>
    <recommendedName>
        <fullName evidence="4">YDG domain-containing protein</fullName>
    </recommendedName>
</protein>
<name>A0A9Q0AJ08_9PEZI</name>
<sequence>MSVLERFARTNHSVRSRREKFQQKARPAPIQITEDGPSRSLFGRPRDIIVNQLLTPTIRHFSFDGGNLPFSRKSPSPRAQSTESLHSDDSEELGWDKTTLLTLSDSVRASLQHDRSLGPDSEKLSRFLETVLKDEERRHPTLDFETIEHARLDKLLNEILLFVETMKTTTFATDLPLRFRVDAAHCKKLQVIWRHRFREQYIMIDQLRCAVLVKGGRLKDVSFNCALTYDLGKWQTRETNPVSEVEGNQQFEAGHWWLNIVCAQRDGIVACPSEQPTSGQYGITALPLLTGQEEIVQKNGMDLVKYIRKGRSSDMHIALISQVGQKIRILRGHKLKSIYAPRAGVRYDGLYTIRQYGTKLDMVTNTHRLELTLERVKDQKPMEVLNRVPKPSQLDDWKLYEKLEGDKIKLMEGDARYLEWNLQREEERIDREDWRRDREFRASFS</sequence>